<dbReference type="RefSeq" id="WP_156353971.1">
    <property type="nucleotide sequence ID" value="NZ_CACRST010000014.1"/>
</dbReference>
<name>A0A6N2TJZ8_9FIRM</name>
<evidence type="ECO:0008006" key="3">
    <source>
        <dbReference type="Google" id="ProtNLM"/>
    </source>
</evidence>
<organism evidence="2">
    <name type="scientific">Blautia glucerasea</name>
    <dbReference type="NCBI Taxonomy" id="536633"/>
    <lineage>
        <taxon>Bacteria</taxon>
        <taxon>Bacillati</taxon>
        <taxon>Bacillota</taxon>
        <taxon>Clostridia</taxon>
        <taxon>Lachnospirales</taxon>
        <taxon>Lachnospiraceae</taxon>
        <taxon>Blautia</taxon>
    </lineage>
</organism>
<dbReference type="Pfam" id="PF12670">
    <property type="entry name" value="DUF3792"/>
    <property type="match status" value="1"/>
</dbReference>
<dbReference type="InterPro" id="IPR023804">
    <property type="entry name" value="DUF3792_TM"/>
</dbReference>
<feature type="transmembrane region" description="Helical" evidence="1">
    <location>
        <begin position="12"/>
        <end position="29"/>
    </location>
</feature>
<dbReference type="AlphaFoldDB" id="A0A6N2TJZ8"/>
<evidence type="ECO:0000256" key="1">
    <source>
        <dbReference type="SAM" id="Phobius"/>
    </source>
</evidence>
<feature type="transmembrane region" description="Helical" evidence="1">
    <location>
        <begin position="67"/>
        <end position="87"/>
    </location>
</feature>
<keyword evidence="1" id="KW-0812">Transmembrane</keyword>
<feature type="transmembrane region" description="Helical" evidence="1">
    <location>
        <begin position="35"/>
        <end position="55"/>
    </location>
</feature>
<keyword evidence="1" id="KW-1133">Transmembrane helix</keyword>
<dbReference type="NCBIfam" id="TIGR04086">
    <property type="entry name" value="TIGR04086_membr"/>
    <property type="match status" value="1"/>
</dbReference>
<feature type="transmembrane region" description="Helical" evidence="1">
    <location>
        <begin position="93"/>
        <end position="115"/>
    </location>
</feature>
<evidence type="ECO:0000313" key="2">
    <source>
        <dbReference type="EMBL" id="VYT06080.1"/>
    </source>
</evidence>
<protein>
    <recommendedName>
        <fullName evidence="3">TIGR04086 family membrane protein</fullName>
    </recommendedName>
</protein>
<keyword evidence="1" id="KW-0472">Membrane</keyword>
<proteinExistence type="predicted"/>
<sequence>MKIKNLLKSLLVAYGLTGVFLLILSFLVFRLDLGAAPVAAGIVAVYVVSCLAGGFMAGRLMRRDKYLWGLFVGLAYFLLLVFASFMAQRRWDMSFSHLITTFCMCLGGGALGGMLA</sequence>
<dbReference type="EMBL" id="CACRST010000014">
    <property type="protein sequence ID" value="VYT06080.1"/>
    <property type="molecule type" value="Genomic_DNA"/>
</dbReference>
<accession>A0A6N2TJZ8</accession>
<reference evidence="2" key="1">
    <citation type="submission" date="2019-11" db="EMBL/GenBank/DDBJ databases">
        <authorList>
            <person name="Feng L."/>
        </authorList>
    </citation>
    <scope>NUCLEOTIDE SEQUENCE</scope>
    <source>
        <strain evidence="2">BgluceraseaLFYP119</strain>
    </source>
</reference>
<gene>
    <name evidence="2" type="ORF">BGLFYP119_01646</name>
</gene>